<dbReference type="KEGG" id="psl:Psta_3418"/>
<feature type="domain" description="J" evidence="3">
    <location>
        <begin position="2"/>
        <end position="55"/>
    </location>
</feature>
<accession>D2QY05</accession>
<dbReference type="PANTHER" id="PTHR43019">
    <property type="entry name" value="SERINE ENDOPROTEASE DEGS"/>
    <property type="match status" value="1"/>
</dbReference>
<dbReference type="PROSITE" id="PS50076">
    <property type="entry name" value="DNAJ_2"/>
    <property type="match status" value="1"/>
</dbReference>
<dbReference type="Proteomes" id="UP000001887">
    <property type="component" value="Chromosome"/>
</dbReference>
<dbReference type="SUPFAM" id="SSF50494">
    <property type="entry name" value="Trypsin-like serine proteases"/>
    <property type="match status" value="1"/>
</dbReference>
<dbReference type="Gene3D" id="1.10.287.110">
    <property type="entry name" value="DnaJ domain"/>
    <property type="match status" value="1"/>
</dbReference>
<evidence type="ECO:0000313" key="4">
    <source>
        <dbReference type="EMBL" id="ADB18082.1"/>
    </source>
</evidence>
<sequence>MTPYKILGLDDDATIDQIEAAYRERVKRYHPDSGGDSWAYQQVLVAYEQLMKKLGQPGNAELTIPEKSGPKAPTNTALAAIHPVVQWLLQRWVAVAVVTVVLLMTFCLLQSVWRLVFIVMGLAGLGCATWLAYLGTTKRDEQKILALVGSGAVAVLALILLSMSLFSGGVSSLRFDDLEKTSPAIVATVNERDFSQALIKLGSSVVTENTGGKLRLFTNAHVIGLEDVAGRATKQRDRTANITQFALEVQFPSGAKRRAERVGLAADPNLDVACIEVNPNGLVAGLDYVVVPKVSNAMKVLEVKNGGEVVAVGTPLDILFANSMTFGRISSLRAPKSATSGATWIQHDASISPGNSGGPLFLRQGERYHWIGINTRGADGAALSMAISADEVSSAELIWADANPAGAAQLIGQVYGVAAAVGDQESSKHSTGLDTSINSTGPNAPLALQTQRERNSKSTHQKTDILGMAFRLSRFGYLLWIVVPAVLAAAGAWITKTFRSASVEDNSQKSIPADNGIAKKGWGEVECPQCKRNSYTMYSVGHCPGCGYGRKE</sequence>
<dbReference type="EMBL" id="CP001848">
    <property type="protein sequence ID" value="ADB18082.1"/>
    <property type="molecule type" value="Genomic_DNA"/>
</dbReference>
<dbReference type="Pfam" id="PF00226">
    <property type="entry name" value="DnaJ"/>
    <property type="match status" value="1"/>
</dbReference>
<feature type="transmembrane region" description="Helical" evidence="2">
    <location>
        <begin position="475"/>
        <end position="494"/>
    </location>
</feature>
<feature type="region of interest" description="Disordered" evidence="1">
    <location>
        <begin position="426"/>
        <end position="445"/>
    </location>
</feature>
<organism evidence="4 5">
    <name type="scientific">Pirellula staleyi (strain ATCC 27377 / DSM 6068 / ICPB 4128)</name>
    <name type="common">Pirella staleyi</name>
    <dbReference type="NCBI Taxonomy" id="530564"/>
    <lineage>
        <taxon>Bacteria</taxon>
        <taxon>Pseudomonadati</taxon>
        <taxon>Planctomycetota</taxon>
        <taxon>Planctomycetia</taxon>
        <taxon>Pirellulales</taxon>
        <taxon>Pirellulaceae</taxon>
        <taxon>Pirellula</taxon>
    </lineage>
</organism>
<gene>
    <name evidence="4" type="ordered locus">Psta_3418</name>
</gene>
<dbReference type="SUPFAM" id="SSF46565">
    <property type="entry name" value="Chaperone J-domain"/>
    <property type="match status" value="1"/>
</dbReference>
<protein>
    <submittedName>
        <fullName evidence="4">Heat shock protein DnaJ domain protein</fullName>
    </submittedName>
</protein>
<keyword evidence="4" id="KW-0346">Stress response</keyword>
<dbReference type="SMART" id="SM00271">
    <property type="entry name" value="DnaJ"/>
    <property type="match status" value="1"/>
</dbReference>
<dbReference type="HOGENOM" id="CLU_493358_0_0_0"/>
<dbReference type="CDD" id="cd06257">
    <property type="entry name" value="DnaJ"/>
    <property type="match status" value="1"/>
</dbReference>
<name>D2QY05_PIRSD</name>
<proteinExistence type="predicted"/>
<feature type="compositionally biased region" description="Polar residues" evidence="1">
    <location>
        <begin position="429"/>
        <end position="442"/>
    </location>
</feature>
<dbReference type="InterPro" id="IPR036869">
    <property type="entry name" value="J_dom_sf"/>
</dbReference>
<reference evidence="4 5" key="1">
    <citation type="journal article" date="2009" name="Stand. Genomic Sci.">
        <title>Complete genome sequence of Pirellula staleyi type strain (ATCC 27377).</title>
        <authorList>
            <person name="Clum A."/>
            <person name="Tindall B.J."/>
            <person name="Sikorski J."/>
            <person name="Ivanova N."/>
            <person name="Mavrommatis K."/>
            <person name="Lucas S."/>
            <person name="Glavina del Rio T."/>
            <person name="Nolan M."/>
            <person name="Chen F."/>
            <person name="Tice H."/>
            <person name="Pitluck S."/>
            <person name="Cheng J.F."/>
            <person name="Chertkov O."/>
            <person name="Brettin T."/>
            <person name="Han C."/>
            <person name="Detter J.C."/>
            <person name="Kuske C."/>
            <person name="Bruce D."/>
            <person name="Goodwin L."/>
            <person name="Ovchinikova G."/>
            <person name="Pati A."/>
            <person name="Mikhailova N."/>
            <person name="Chen A."/>
            <person name="Palaniappan K."/>
            <person name="Land M."/>
            <person name="Hauser L."/>
            <person name="Chang Y.J."/>
            <person name="Jeffries C.D."/>
            <person name="Chain P."/>
            <person name="Rohde M."/>
            <person name="Goker M."/>
            <person name="Bristow J."/>
            <person name="Eisen J.A."/>
            <person name="Markowitz V."/>
            <person name="Hugenholtz P."/>
            <person name="Kyrpides N.C."/>
            <person name="Klenk H.P."/>
            <person name="Lapidus A."/>
        </authorList>
    </citation>
    <scope>NUCLEOTIDE SEQUENCE [LARGE SCALE GENOMIC DNA]</scope>
    <source>
        <strain evidence="5">ATCC 27377 / DSM 6068 / ICPB 4128</strain>
    </source>
</reference>
<feature type="transmembrane region" description="Helical" evidence="2">
    <location>
        <begin position="145"/>
        <end position="166"/>
    </location>
</feature>
<feature type="transmembrane region" description="Helical" evidence="2">
    <location>
        <begin position="116"/>
        <end position="133"/>
    </location>
</feature>
<dbReference type="AlphaFoldDB" id="D2QY05"/>
<feature type="transmembrane region" description="Helical" evidence="2">
    <location>
        <begin position="92"/>
        <end position="109"/>
    </location>
</feature>
<keyword evidence="2" id="KW-0812">Transmembrane</keyword>
<evidence type="ECO:0000313" key="5">
    <source>
        <dbReference type="Proteomes" id="UP000001887"/>
    </source>
</evidence>
<dbReference type="InterPro" id="IPR009003">
    <property type="entry name" value="Peptidase_S1_PA"/>
</dbReference>
<dbReference type="Gene3D" id="2.40.10.120">
    <property type="match status" value="1"/>
</dbReference>
<dbReference type="PRINTS" id="PR00625">
    <property type="entry name" value="JDOMAIN"/>
</dbReference>
<evidence type="ECO:0000256" key="2">
    <source>
        <dbReference type="SAM" id="Phobius"/>
    </source>
</evidence>
<dbReference type="Pfam" id="PF13365">
    <property type="entry name" value="Trypsin_2"/>
    <property type="match status" value="1"/>
</dbReference>
<dbReference type="OrthoDB" id="581986at2"/>
<evidence type="ECO:0000256" key="1">
    <source>
        <dbReference type="SAM" id="MobiDB-lite"/>
    </source>
</evidence>
<dbReference type="eggNOG" id="COG0265">
    <property type="taxonomic scope" value="Bacteria"/>
</dbReference>
<dbReference type="STRING" id="530564.Psta_3418"/>
<keyword evidence="2" id="KW-1133">Transmembrane helix</keyword>
<dbReference type="eggNOG" id="COG2214">
    <property type="taxonomic scope" value="Bacteria"/>
</dbReference>
<evidence type="ECO:0000259" key="3">
    <source>
        <dbReference type="PROSITE" id="PS50076"/>
    </source>
</evidence>
<dbReference type="PANTHER" id="PTHR43019:SF23">
    <property type="entry name" value="PROTEASE DO-LIKE 5, CHLOROPLASTIC"/>
    <property type="match status" value="1"/>
</dbReference>
<dbReference type="InterPro" id="IPR001623">
    <property type="entry name" value="DnaJ_domain"/>
</dbReference>
<keyword evidence="2" id="KW-0472">Membrane</keyword>
<keyword evidence="5" id="KW-1185">Reference proteome</keyword>